<evidence type="ECO:0000313" key="2">
    <source>
        <dbReference type="EMBL" id="OGG35722.1"/>
    </source>
</evidence>
<dbReference type="InterPro" id="IPR029044">
    <property type="entry name" value="Nucleotide-diphossugar_trans"/>
</dbReference>
<dbReference type="Pfam" id="PF00535">
    <property type="entry name" value="Glycos_transf_2"/>
    <property type="match status" value="1"/>
</dbReference>
<dbReference type="GO" id="GO:0006487">
    <property type="term" value="P:protein N-linked glycosylation"/>
    <property type="evidence" value="ECO:0007669"/>
    <property type="project" value="TreeGrafter"/>
</dbReference>
<protein>
    <recommendedName>
        <fullName evidence="1">Glycosyltransferase 2-like domain-containing protein</fullName>
    </recommendedName>
</protein>
<organism evidence="2 3">
    <name type="scientific">Candidatus Gottesmanbacteria bacterium RIFOXYB1_FULL_47_11</name>
    <dbReference type="NCBI Taxonomy" id="1798401"/>
    <lineage>
        <taxon>Bacteria</taxon>
        <taxon>Candidatus Gottesmaniibacteriota</taxon>
    </lineage>
</organism>
<dbReference type="PANTHER" id="PTHR10859">
    <property type="entry name" value="GLYCOSYL TRANSFERASE"/>
    <property type="match status" value="1"/>
</dbReference>
<accession>A0A1F6BG19</accession>
<dbReference type="PANTHER" id="PTHR10859:SF91">
    <property type="entry name" value="DOLICHYL-PHOSPHATE BETA-GLUCOSYLTRANSFERASE"/>
    <property type="match status" value="1"/>
</dbReference>
<feature type="domain" description="Glycosyltransferase 2-like" evidence="1">
    <location>
        <begin position="7"/>
        <end position="172"/>
    </location>
</feature>
<dbReference type="Gene3D" id="3.90.550.10">
    <property type="entry name" value="Spore Coat Polysaccharide Biosynthesis Protein SpsA, Chain A"/>
    <property type="match status" value="1"/>
</dbReference>
<sequence>MIKPYLSIVIPAYNEETNIRLGALDKVARYLENQSYTWDATIVDDGSSDGTGELLDAFVKSNKGFSVMHNPHQGKAATVISGIMAARGDIILFTDLDQATPINELEHILPWFERGFDVVIGSRAGRRQGAPLTRRIMARGFMVLRGIILGLRGIVDTQCGFKAFRKPVAHNIFQRLKLYGERHAATGSMVTAGFDLEVLFLARKLGYKIKEVPVEWHYVETRRVNPVIDSIQGLTDILKIRLNAWRGAYG</sequence>
<dbReference type="EMBL" id="MFKE01000007">
    <property type="protein sequence ID" value="OGG35722.1"/>
    <property type="molecule type" value="Genomic_DNA"/>
</dbReference>
<gene>
    <name evidence="2" type="ORF">A2363_03030</name>
</gene>
<comment type="caution">
    <text evidence="2">The sequence shown here is derived from an EMBL/GenBank/DDBJ whole genome shotgun (WGS) entry which is preliminary data.</text>
</comment>
<dbReference type="STRING" id="1798401.A2363_03030"/>
<proteinExistence type="predicted"/>
<dbReference type="Proteomes" id="UP000176186">
    <property type="component" value="Unassembled WGS sequence"/>
</dbReference>
<dbReference type="InterPro" id="IPR001173">
    <property type="entry name" value="Glyco_trans_2-like"/>
</dbReference>
<reference evidence="2 3" key="1">
    <citation type="journal article" date="2016" name="Nat. Commun.">
        <title>Thousands of microbial genomes shed light on interconnected biogeochemical processes in an aquifer system.</title>
        <authorList>
            <person name="Anantharaman K."/>
            <person name="Brown C.T."/>
            <person name="Hug L.A."/>
            <person name="Sharon I."/>
            <person name="Castelle C.J."/>
            <person name="Probst A.J."/>
            <person name="Thomas B.C."/>
            <person name="Singh A."/>
            <person name="Wilkins M.J."/>
            <person name="Karaoz U."/>
            <person name="Brodie E.L."/>
            <person name="Williams K.H."/>
            <person name="Hubbard S.S."/>
            <person name="Banfield J.F."/>
        </authorList>
    </citation>
    <scope>NUCLEOTIDE SEQUENCE [LARGE SCALE GENOMIC DNA]</scope>
</reference>
<evidence type="ECO:0000259" key="1">
    <source>
        <dbReference type="Pfam" id="PF00535"/>
    </source>
</evidence>
<evidence type="ECO:0000313" key="3">
    <source>
        <dbReference type="Proteomes" id="UP000176186"/>
    </source>
</evidence>
<name>A0A1F6BG19_9BACT</name>
<dbReference type="AlphaFoldDB" id="A0A1F6BG19"/>
<dbReference type="SUPFAM" id="SSF53448">
    <property type="entry name" value="Nucleotide-diphospho-sugar transferases"/>
    <property type="match status" value="1"/>
</dbReference>